<keyword evidence="2" id="KW-1185">Reference proteome</keyword>
<sequence>MPPVADPPPAYGTAVIRTQTLSGVGVPDVPVHMRLVQPCDPAGHDIPVGETTEVLRRDGVTDATGVTSFQVPVGCYFFGMDPPPGTTPVPEGMHSLFITRAGETVAGTLRFEEPGLPSSCAAETIEHDLGVGPDLANASATVTECDGRWAIISWDVPGDSQRLVRHDGTVWTGYVSFPHEICWSRAMADGVPARFQRYFPGC</sequence>
<dbReference type="Proteomes" id="UP000470876">
    <property type="component" value="Unassembled WGS sequence"/>
</dbReference>
<protein>
    <submittedName>
        <fullName evidence="1">Uncharacterized protein</fullName>
    </submittedName>
</protein>
<evidence type="ECO:0000313" key="1">
    <source>
        <dbReference type="EMBL" id="NEW54562.1"/>
    </source>
</evidence>
<organism evidence="1 2">
    <name type="scientific">Nocardia cyriacigeorgica</name>
    <dbReference type="NCBI Taxonomy" id="135487"/>
    <lineage>
        <taxon>Bacteria</taxon>
        <taxon>Bacillati</taxon>
        <taxon>Actinomycetota</taxon>
        <taxon>Actinomycetes</taxon>
        <taxon>Mycobacteriales</taxon>
        <taxon>Nocardiaceae</taxon>
        <taxon>Nocardia</taxon>
    </lineage>
</organism>
<name>A0ABX0CH18_9NOCA</name>
<gene>
    <name evidence="1" type="ORF">GV794_02620</name>
</gene>
<dbReference type="EMBL" id="JAAGUX010000003">
    <property type="protein sequence ID" value="NEW54562.1"/>
    <property type="molecule type" value="Genomic_DNA"/>
</dbReference>
<comment type="caution">
    <text evidence="1">The sequence shown here is derived from an EMBL/GenBank/DDBJ whole genome shotgun (WGS) entry which is preliminary data.</text>
</comment>
<proteinExistence type="predicted"/>
<accession>A0ABX0CH18</accession>
<reference evidence="1 2" key="1">
    <citation type="submission" date="2020-01" db="EMBL/GenBank/DDBJ databases">
        <title>Genetics and antimicrobial susceptibilities of Nocardia species isolated from the soil; a comparison with species isolated from humans.</title>
        <authorList>
            <person name="Carrasco G."/>
            <person name="Monzon S."/>
            <person name="Sansegundo M."/>
            <person name="Garcia E."/>
            <person name="Garrido N."/>
            <person name="Medina M.J."/>
            <person name="Villalon P."/>
            <person name="Ramirez-Arocha A.C."/>
            <person name="Jimenez P."/>
            <person name="Cuesta I."/>
            <person name="Valdezate S."/>
        </authorList>
    </citation>
    <scope>NUCLEOTIDE SEQUENCE [LARGE SCALE GENOMIC DNA]</scope>
    <source>
        <strain evidence="1 2">CNM20110649</strain>
    </source>
</reference>
<evidence type="ECO:0000313" key="2">
    <source>
        <dbReference type="Proteomes" id="UP000470876"/>
    </source>
</evidence>